<reference evidence="4 6" key="1">
    <citation type="submission" date="2008-03" db="EMBL/GenBank/DDBJ databases">
        <title>Annotation of Ixodes scapularis.</title>
        <authorList>
            <consortium name="Ixodes scapularis Genome Project Consortium"/>
            <person name="Caler E."/>
            <person name="Hannick L.I."/>
            <person name="Bidwell S."/>
            <person name="Joardar V."/>
            <person name="Thiagarajan M."/>
            <person name="Amedeo P."/>
            <person name="Galinsky K.J."/>
            <person name="Schobel S."/>
            <person name="Inman J."/>
            <person name="Hostetler J."/>
            <person name="Miller J."/>
            <person name="Hammond M."/>
            <person name="Megy K."/>
            <person name="Lawson D."/>
            <person name="Kodira C."/>
            <person name="Sutton G."/>
            <person name="Meyer J."/>
            <person name="Hill C.A."/>
            <person name="Birren B."/>
            <person name="Nene V."/>
            <person name="Collins F."/>
            <person name="Alarcon-Chaidez F."/>
            <person name="Wikel S."/>
            <person name="Strausberg R."/>
        </authorList>
    </citation>
    <scope>NUCLEOTIDE SEQUENCE [LARGE SCALE GENOMIC DNA]</scope>
    <source>
        <strain evidence="6">Wikel</strain>
        <strain evidence="4">Wikel colony</strain>
    </source>
</reference>
<dbReference type="EMBL" id="ABJB010604750">
    <property type="status" value="NOT_ANNOTATED_CDS"/>
    <property type="molecule type" value="Genomic_DNA"/>
</dbReference>
<evidence type="ECO:0000256" key="1">
    <source>
        <dbReference type="ARBA" id="ARBA00022559"/>
    </source>
</evidence>
<dbReference type="GO" id="GO:0140825">
    <property type="term" value="F:lactoperoxidase activity"/>
    <property type="evidence" value="ECO:0007669"/>
    <property type="project" value="UniProtKB-EC"/>
</dbReference>
<dbReference type="VEuPathDB" id="VectorBase:ISCI010944"/>
<dbReference type="EMBL" id="ABJB010613631">
    <property type="status" value="NOT_ANNOTATED_CDS"/>
    <property type="molecule type" value="Genomic_DNA"/>
</dbReference>
<keyword evidence="2" id="KW-0408">Iron</keyword>
<dbReference type="AlphaFoldDB" id="B7Q8H8"/>
<dbReference type="Gene3D" id="1.10.640.10">
    <property type="entry name" value="Haem peroxidase domain superfamily, animal type"/>
    <property type="match status" value="1"/>
</dbReference>
<keyword evidence="6" id="KW-1185">Reference proteome</keyword>
<protein>
    <submittedName>
        <fullName evidence="4 5">Peroxinectin, putative</fullName>
        <ecNumber evidence="4">1.11.1.7</ecNumber>
    </submittedName>
</protein>
<feature type="non-terminal residue" evidence="4">
    <location>
        <position position="247"/>
    </location>
</feature>
<dbReference type="PaxDb" id="6945-B7Q8H8"/>
<dbReference type="EMBL" id="DS884210">
    <property type="protein sequence ID" value="EEC15150.1"/>
    <property type="molecule type" value="Genomic_DNA"/>
</dbReference>
<evidence type="ECO:0000256" key="2">
    <source>
        <dbReference type="PIRSR" id="PIRSR619791-2"/>
    </source>
</evidence>
<accession>B7Q8H8</accession>
<dbReference type="InterPro" id="IPR037120">
    <property type="entry name" value="Haem_peroxidase_sf_animal"/>
</dbReference>
<keyword evidence="2" id="KW-0349">Heme</keyword>
<dbReference type="GO" id="GO:0020037">
    <property type="term" value="F:heme binding"/>
    <property type="evidence" value="ECO:0007669"/>
    <property type="project" value="InterPro"/>
</dbReference>
<dbReference type="VEuPathDB" id="VectorBase:ISCW010944"/>
<dbReference type="PANTHER" id="PTHR11475">
    <property type="entry name" value="OXIDASE/PEROXIDASE"/>
    <property type="match status" value="1"/>
</dbReference>
<proteinExistence type="predicted"/>
<keyword evidence="2" id="KW-0479">Metal-binding</keyword>
<dbReference type="PRINTS" id="PR00457">
    <property type="entry name" value="ANPEROXIDASE"/>
</dbReference>
<keyword evidence="1 4" id="KW-0575">Peroxidase</keyword>
<dbReference type="GO" id="GO:0046872">
    <property type="term" value="F:metal ion binding"/>
    <property type="evidence" value="ECO:0007669"/>
    <property type="project" value="UniProtKB-KW"/>
</dbReference>
<dbReference type="InterPro" id="IPR019791">
    <property type="entry name" value="Haem_peroxidase_animal"/>
</dbReference>
<feature type="binding site" description="axial binding residue" evidence="2">
    <location>
        <position position="138"/>
    </location>
    <ligand>
        <name>heme b</name>
        <dbReference type="ChEBI" id="CHEBI:60344"/>
    </ligand>
    <ligandPart>
        <name>Fe</name>
        <dbReference type="ChEBI" id="CHEBI:18248"/>
    </ligandPart>
</feature>
<dbReference type="PANTHER" id="PTHR11475:SF143">
    <property type="entry name" value="PUTATIVE-RELATED"/>
    <property type="match status" value="1"/>
</dbReference>
<dbReference type="GO" id="GO:0006979">
    <property type="term" value="P:response to oxidative stress"/>
    <property type="evidence" value="ECO:0007669"/>
    <property type="project" value="InterPro"/>
</dbReference>
<reference evidence="5" key="2">
    <citation type="submission" date="2020-05" db="UniProtKB">
        <authorList>
            <consortium name="EnsemblMetazoa"/>
        </authorList>
    </citation>
    <scope>IDENTIFICATION</scope>
    <source>
        <strain evidence="5">wikel</strain>
    </source>
</reference>
<dbReference type="InterPro" id="IPR010255">
    <property type="entry name" value="Haem_peroxidase_sf"/>
</dbReference>
<dbReference type="EnsemblMetazoa" id="ISCW010944-RA">
    <property type="protein sequence ID" value="ISCW010944-PA"/>
    <property type="gene ID" value="ISCW010944"/>
</dbReference>
<dbReference type="EMBL" id="ABJB010525243">
    <property type="status" value="NOT_ANNOTATED_CDS"/>
    <property type="molecule type" value="Genomic_DNA"/>
</dbReference>
<dbReference type="EMBL" id="ABJB010684028">
    <property type="status" value="NOT_ANNOTATED_CDS"/>
    <property type="molecule type" value="Genomic_DNA"/>
</dbReference>
<feature type="region of interest" description="Disordered" evidence="3">
    <location>
        <begin position="1"/>
        <end position="22"/>
    </location>
</feature>
<dbReference type="EC" id="1.11.1.7" evidence="4"/>
<sequence>MVNGEELLPPSSNPERDGCSVPSKEKICFTSGDGRVNQSPGLTVIQTLFMRQHNRIAKMLRSVNKGWDDERLFQVSKRIVESQFQHVVYGEWLPTFAGRDAVEKHDLVPLQSGFTTYDSTVDATMIDEFPGAAFRMGHSLVSGIFLRRRFVKKLNLIVSKYINIKKKHLTYEFLASLSDYSVRFCCNTESRHRFASPEINQYLFIKPPDTFGLDIISVDVQRGRDLGVRGYPDYVEFCSGVKINTFD</sequence>
<evidence type="ECO:0000313" key="4">
    <source>
        <dbReference type="EMBL" id="EEC15150.1"/>
    </source>
</evidence>
<dbReference type="PROSITE" id="PS50292">
    <property type="entry name" value="PEROXIDASE_3"/>
    <property type="match status" value="1"/>
</dbReference>
<evidence type="ECO:0000256" key="3">
    <source>
        <dbReference type="SAM" id="MobiDB-lite"/>
    </source>
</evidence>
<dbReference type="Proteomes" id="UP000001555">
    <property type="component" value="Unassembled WGS sequence"/>
</dbReference>
<dbReference type="OrthoDB" id="6511538at2759"/>
<dbReference type="HOGENOM" id="CLU_098511_0_0_1"/>
<dbReference type="SUPFAM" id="SSF48113">
    <property type="entry name" value="Heme-dependent peroxidases"/>
    <property type="match status" value="1"/>
</dbReference>
<dbReference type="EMBL" id="ABJB010476166">
    <property type="status" value="NOT_ANNOTATED_CDS"/>
    <property type="molecule type" value="Genomic_DNA"/>
</dbReference>
<dbReference type="Pfam" id="PF03098">
    <property type="entry name" value="An_peroxidase"/>
    <property type="match status" value="1"/>
</dbReference>
<organism>
    <name type="scientific">Ixodes scapularis</name>
    <name type="common">Black-legged tick</name>
    <name type="synonym">Deer tick</name>
    <dbReference type="NCBI Taxonomy" id="6945"/>
    <lineage>
        <taxon>Eukaryota</taxon>
        <taxon>Metazoa</taxon>
        <taxon>Ecdysozoa</taxon>
        <taxon>Arthropoda</taxon>
        <taxon>Chelicerata</taxon>
        <taxon>Arachnida</taxon>
        <taxon>Acari</taxon>
        <taxon>Parasitiformes</taxon>
        <taxon>Ixodida</taxon>
        <taxon>Ixodoidea</taxon>
        <taxon>Ixodidae</taxon>
        <taxon>Ixodinae</taxon>
        <taxon>Ixodes</taxon>
    </lineage>
</organism>
<keyword evidence="4" id="KW-0560">Oxidoreductase</keyword>
<evidence type="ECO:0000313" key="5">
    <source>
        <dbReference type="EnsemblMetazoa" id="ISCW010944-PA"/>
    </source>
</evidence>
<evidence type="ECO:0000313" key="6">
    <source>
        <dbReference type="Proteomes" id="UP000001555"/>
    </source>
</evidence>
<gene>
    <name evidence="4" type="ORF">IscW_ISCW010944</name>
</gene>
<dbReference type="VEuPathDB" id="VectorBase:ISCP_007020"/>
<name>B7Q8H8_IXOSC</name>
<dbReference type="GO" id="GO:0004601">
    <property type="term" value="F:peroxidase activity"/>
    <property type="evidence" value="ECO:0000318"/>
    <property type="project" value="GO_Central"/>
</dbReference>